<dbReference type="PANTHER" id="PTHR31885">
    <property type="entry name" value="GH04784P"/>
    <property type="match status" value="1"/>
</dbReference>
<feature type="transmembrane region" description="Helical" evidence="6">
    <location>
        <begin position="166"/>
        <end position="185"/>
    </location>
</feature>
<dbReference type="EMBL" id="CP144913">
    <property type="protein sequence ID" value="WXB76348.1"/>
    <property type="molecule type" value="Genomic_DNA"/>
</dbReference>
<dbReference type="Pfam" id="PF07947">
    <property type="entry name" value="YhhN"/>
    <property type="match status" value="1"/>
</dbReference>
<evidence type="ECO:0000313" key="7">
    <source>
        <dbReference type="EMBL" id="WXB76348.1"/>
    </source>
</evidence>
<dbReference type="InterPro" id="IPR012506">
    <property type="entry name" value="TMEM86B-like"/>
</dbReference>
<comment type="similarity">
    <text evidence="2">Belongs to the TMEM86 family.</text>
</comment>
<protein>
    <submittedName>
        <fullName evidence="7">Lysoplasmalogenase</fullName>
    </submittedName>
</protein>
<evidence type="ECO:0000256" key="2">
    <source>
        <dbReference type="ARBA" id="ARBA00007375"/>
    </source>
</evidence>
<keyword evidence="3 6" id="KW-0812">Transmembrane</keyword>
<proteinExistence type="inferred from homology"/>
<evidence type="ECO:0000256" key="3">
    <source>
        <dbReference type="ARBA" id="ARBA00022692"/>
    </source>
</evidence>
<keyword evidence="4 6" id="KW-1133">Transmembrane helix</keyword>
<evidence type="ECO:0000256" key="5">
    <source>
        <dbReference type="ARBA" id="ARBA00023136"/>
    </source>
</evidence>
<evidence type="ECO:0000256" key="1">
    <source>
        <dbReference type="ARBA" id="ARBA00004141"/>
    </source>
</evidence>
<feature type="transmembrane region" description="Helical" evidence="6">
    <location>
        <begin position="191"/>
        <end position="212"/>
    </location>
</feature>
<evidence type="ECO:0000256" key="4">
    <source>
        <dbReference type="ARBA" id="ARBA00022989"/>
    </source>
</evidence>
<gene>
    <name evidence="7" type="ORF">V1351_15610</name>
</gene>
<keyword evidence="5 6" id="KW-0472">Membrane</keyword>
<feature type="transmembrane region" description="Helical" evidence="6">
    <location>
        <begin position="26"/>
        <end position="46"/>
    </location>
</feature>
<evidence type="ECO:0000256" key="6">
    <source>
        <dbReference type="SAM" id="Phobius"/>
    </source>
</evidence>
<feature type="transmembrane region" description="Helical" evidence="6">
    <location>
        <begin position="114"/>
        <end position="132"/>
    </location>
</feature>
<feature type="transmembrane region" description="Helical" evidence="6">
    <location>
        <begin position="81"/>
        <end position="102"/>
    </location>
</feature>
<evidence type="ECO:0000313" key="8">
    <source>
        <dbReference type="Proteomes" id="UP001382727"/>
    </source>
</evidence>
<dbReference type="Proteomes" id="UP001382727">
    <property type="component" value="Chromosome"/>
</dbReference>
<sequence>MPIALLALVVVTVVHLGAQVAAPDGVVADLSQILLMPALLWILLAGTPNPKSLLVRLVGLALGLSWLGDTLPRFAVDGSDLGFGLMLGAFFLAQLAYVAAFLPFASRSIIRRRPALLAPYVVLLGVIVAVSASGAGALFPAVLLYGLVIVGMAVLATGIDAVATTGAALFLVSDGLIALSAFASLELPLHGFWVMLTYVLGQALIVLAVCHWDRSLAAERA</sequence>
<organism evidence="7 8">
    <name type="scientific">Janibacter alittae</name>
    <dbReference type="NCBI Taxonomy" id="3115209"/>
    <lineage>
        <taxon>Bacteria</taxon>
        <taxon>Bacillati</taxon>
        <taxon>Actinomycetota</taxon>
        <taxon>Actinomycetes</taxon>
        <taxon>Micrococcales</taxon>
        <taxon>Intrasporangiaceae</taxon>
        <taxon>Janibacter</taxon>
    </lineage>
</organism>
<comment type="subcellular location">
    <subcellularLocation>
        <location evidence="1">Membrane</location>
        <topology evidence="1">Multi-pass membrane protein</topology>
    </subcellularLocation>
</comment>
<feature type="transmembrane region" description="Helical" evidence="6">
    <location>
        <begin position="53"/>
        <end position="75"/>
    </location>
</feature>
<keyword evidence="8" id="KW-1185">Reference proteome</keyword>
<accession>A0ABZ2MH43</accession>
<dbReference type="RefSeq" id="WP_338749235.1">
    <property type="nucleotide sequence ID" value="NZ_CP144913.1"/>
</dbReference>
<name>A0ABZ2MH43_9MICO</name>
<reference evidence="7 8" key="1">
    <citation type="submission" date="2024-02" db="EMBL/GenBank/DDBJ databases">
        <title>Janibacter sp. nov., isolated from gut of marine sandworm.</title>
        <authorList>
            <person name="Kim B."/>
            <person name="Jun M.O."/>
            <person name="Shin N.-R."/>
        </authorList>
    </citation>
    <scope>NUCLEOTIDE SEQUENCE [LARGE SCALE GENOMIC DNA]</scope>
    <source>
        <strain evidence="7 8">A1S7</strain>
    </source>
</reference>
<feature type="transmembrane region" description="Helical" evidence="6">
    <location>
        <begin position="138"/>
        <end position="159"/>
    </location>
</feature>
<dbReference type="PANTHER" id="PTHR31885:SF6">
    <property type="entry name" value="GH04784P"/>
    <property type="match status" value="1"/>
</dbReference>